<comment type="caution">
    <text evidence="2">The sequence shown here is derived from an EMBL/GenBank/DDBJ whole genome shotgun (WGS) entry which is preliminary data.</text>
</comment>
<dbReference type="PANTHER" id="PTHR22617">
    <property type="entry name" value="CHEMOTAXIS SENSOR HISTIDINE KINASE-RELATED"/>
    <property type="match status" value="1"/>
</dbReference>
<protein>
    <recommendedName>
        <fullName evidence="1">CheW-like domain-containing protein</fullName>
    </recommendedName>
</protein>
<dbReference type="InterPro" id="IPR002545">
    <property type="entry name" value="CheW-lke_dom"/>
</dbReference>
<dbReference type="PANTHER" id="PTHR22617:SF23">
    <property type="entry name" value="CHEMOTAXIS PROTEIN CHEW"/>
    <property type="match status" value="1"/>
</dbReference>
<dbReference type="EMBL" id="VSSQ01000148">
    <property type="protein sequence ID" value="MPL81311.1"/>
    <property type="molecule type" value="Genomic_DNA"/>
</dbReference>
<sequence length="155" mass="17737">MMNKENITVLVIGLDNLKFAFPVKMVDSIIMAQEVTPGDNTKSFICGIINLRGEIIPVISLRRRFSLPDRDILSENFFTILAFKHLKIAIIADMIFGVESVEKGSIRTYKEIMPGMSELEFYSDSEGIYYIYNTENLLSQAEEEEVRKMIVEDVK</sequence>
<evidence type="ECO:0000313" key="2">
    <source>
        <dbReference type="EMBL" id="MPL81311.1"/>
    </source>
</evidence>
<dbReference type="InterPro" id="IPR036061">
    <property type="entry name" value="CheW-like_dom_sf"/>
</dbReference>
<accession>A0A644UQY6</accession>
<dbReference type="Gene3D" id="2.40.50.180">
    <property type="entry name" value="CheA-289, Domain 4"/>
    <property type="match status" value="1"/>
</dbReference>
<dbReference type="PROSITE" id="PS50851">
    <property type="entry name" value="CHEW"/>
    <property type="match status" value="1"/>
</dbReference>
<evidence type="ECO:0000259" key="1">
    <source>
        <dbReference type="PROSITE" id="PS50851"/>
    </source>
</evidence>
<dbReference type="AlphaFoldDB" id="A0A644UQY6"/>
<dbReference type="Pfam" id="PF01584">
    <property type="entry name" value="CheW"/>
    <property type="match status" value="1"/>
</dbReference>
<name>A0A644UQY6_9ZZZZ</name>
<reference evidence="2" key="1">
    <citation type="submission" date="2019-08" db="EMBL/GenBank/DDBJ databases">
        <authorList>
            <person name="Kucharzyk K."/>
            <person name="Murdoch R.W."/>
            <person name="Higgins S."/>
            <person name="Loffler F."/>
        </authorList>
    </citation>
    <scope>NUCLEOTIDE SEQUENCE</scope>
</reference>
<organism evidence="2">
    <name type="scientific">bioreactor metagenome</name>
    <dbReference type="NCBI Taxonomy" id="1076179"/>
    <lineage>
        <taxon>unclassified sequences</taxon>
        <taxon>metagenomes</taxon>
        <taxon>ecological metagenomes</taxon>
    </lineage>
</organism>
<dbReference type="GO" id="GO:0007165">
    <property type="term" value="P:signal transduction"/>
    <property type="evidence" value="ECO:0007669"/>
    <property type="project" value="InterPro"/>
</dbReference>
<dbReference type="GO" id="GO:0006935">
    <property type="term" value="P:chemotaxis"/>
    <property type="evidence" value="ECO:0007669"/>
    <property type="project" value="InterPro"/>
</dbReference>
<dbReference type="GO" id="GO:0005829">
    <property type="term" value="C:cytosol"/>
    <property type="evidence" value="ECO:0007669"/>
    <property type="project" value="TreeGrafter"/>
</dbReference>
<dbReference type="InterPro" id="IPR039315">
    <property type="entry name" value="CheW"/>
</dbReference>
<dbReference type="Gene3D" id="2.30.30.40">
    <property type="entry name" value="SH3 Domains"/>
    <property type="match status" value="1"/>
</dbReference>
<gene>
    <name evidence="2" type="ORF">SDC9_27226</name>
</gene>
<dbReference type="SUPFAM" id="SSF50341">
    <property type="entry name" value="CheW-like"/>
    <property type="match status" value="1"/>
</dbReference>
<feature type="domain" description="CheW-like" evidence="1">
    <location>
        <begin position="6"/>
        <end position="143"/>
    </location>
</feature>
<proteinExistence type="predicted"/>
<dbReference type="SMART" id="SM00260">
    <property type="entry name" value="CheW"/>
    <property type="match status" value="1"/>
</dbReference>